<name>A0A0F4YMX8_RASE3</name>
<proteinExistence type="predicted"/>
<evidence type="ECO:0000256" key="2">
    <source>
        <dbReference type="ARBA" id="ARBA00023306"/>
    </source>
</evidence>
<dbReference type="PROSITE" id="PS50003">
    <property type="entry name" value="PH_DOMAIN"/>
    <property type="match status" value="1"/>
</dbReference>
<feature type="compositionally biased region" description="Polar residues" evidence="3">
    <location>
        <begin position="148"/>
        <end position="161"/>
    </location>
</feature>
<dbReference type="Gene3D" id="2.30.29.30">
    <property type="entry name" value="Pleckstrin-homology domain (PH domain)/Phosphotyrosine-binding domain (PTB)"/>
    <property type="match status" value="1"/>
</dbReference>
<dbReference type="GeneID" id="25319328"/>
<feature type="region of interest" description="Disordered" evidence="3">
    <location>
        <begin position="1"/>
        <end position="777"/>
    </location>
</feature>
<keyword evidence="1" id="KW-0132">Cell division</keyword>
<feature type="compositionally biased region" description="Basic and acidic residues" evidence="3">
    <location>
        <begin position="528"/>
        <end position="546"/>
    </location>
</feature>
<dbReference type="PANTHER" id="PTHR36100">
    <property type="entry name" value="BUD SITE SELECTION PROTEIN 4"/>
    <property type="match status" value="1"/>
</dbReference>
<dbReference type="GO" id="GO:0051301">
    <property type="term" value="P:cell division"/>
    <property type="evidence" value="ECO:0007669"/>
    <property type="project" value="UniProtKB-KW"/>
</dbReference>
<dbReference type="SUPFAM" id="SSF50729">
    <property type="entry name" value="PH domain-like"/>
    <property type="match status" value="1"/>
</dbReference>
<feature type="compositionally biased region" description="Acidic residues" evidence="3">
    <location>
        <begin position="745"/>
        <end position="757"/>
    </location>
</feature>
<feature type="compositionally biased region" description="Basic and acidic residues" evidence="3">
    <location>
        <begin position="1412"/>
        <end position="1426"/>
    </location>
</feature>
<evidence type="ECO:0000256" key="3">
    <source>
        <dbReference type="SAM" id="MobiDB-lite"/>
    </source>
</evidence>
<dbReference type="InterPro" id="IPR001849">
    <property type="entry name" value="PH_domain"/>
</dbReference>
<feature type="compositionally biased region" description="Polar residues" evidence="3">
    <location>
        <begin position="707"/>
        <end position="717"/>
    </location>
</feature>
<feature type="compositionally biased region" description="Basic and acidic residues" evidence="3">
    <location>
        <begin position="315"/>
        <end position="330"/>
    </location>
</feature>
<reference evidence="5 6" key="1">
    <citation type="submission" date="2015-04" db="EMBL/GenBank/DDBJ databases">
        <authorList>
            <person name="Heijne W.H."/>
            <person name="Fedorova N.D."/>
            <person name="Nierman W.C."/>
            <person name="Vollebregt A.W."/>
            <person name="Zhao Z."/>
            <person name="Wu L."/>
            <person name="Kumar M."/>
            <person name="Stam H."/>
            <person name="van den Berg M.A."/>
            <person name="Pel H.J."/>
        </authorList>
    </citation>
    <scope>NUCLEOTIDE SEQUENCE [LARGE SCALE GENOMIC DNA]</scope>
    <source>
        <strain evidence="5 6">CBS 393.64</strain>
    </source>
</reference>
<feature type="compositionally biased region" description="Polar residues" evidence="3">
    <location>
        <begin position="181"/>
        <end position="200"/>
    </location>
</feature>
<dbReference type="RefSeq" id="XP_013325610.1">
    <property type="nucleotide sequence ID" value="XM_013470156.1"/>
</dbReference>
<feature type="compositionally biased region" description="Polar residues" evidence="3">
    <location>
        <begin position="1"/>
        <end position="15"/>
    </location>
</feature>
<evidence type="ECO:0000313" key="6">
    <source>
        <dbReference type="Proteomes" id="UP000053958"/>
    </source>
</evidence>
<sequence>MAQRRNSPSWNQTTKMMMSSSPFDSSPYNQSQSPRQFWQGRDSESSLNSENAKPYDPEASYTPSKRPSIEKLKRASRVKNSSMFAREQKQEYDPAHVRVLDRPLASGRPFRSQFHAASKSPASPAKQSGQNKPAEAPKPTAQRPPTPSKNQASPAKSSLSKATRFGNKPFDPESEIWSDEAGTSPQRFADDQAQSRQAKSVTFDAAPPQVNEYEMTTPDPSSIASESREGSYDSEEDEADVSFDRSSSADHDDSFDASLEDIEKTPVVLPEDWRFMSPASANDELVQGEEDPFVDEHGSSNPDGRPTSSSGLGERQSRVDSFDSNGERRPLPPLPSSKLSNQSPRQSHSAKLSAAFELGSNGGQRSLPSPPGPASYSKADITEGRGSMTLEDRLRLMMLQEQDQGSPQSDAERQRERRMRRAGARERTSGHEFESKESKEDDSNALDDMSTLPHISRESILRNIKNTHDMSYDDSYEYSSQPTSSPAPLPHYDPDVPIPSLEDGLDADTDVVVKEEEQSDEEDIYAIPEHHDTGGHEFHGNGTEHDDHDDDDDESHYSRNSNEALHDERRFSSGSGDGQTTPVPPNRTENATEAAPVDDHHDEFAASSNHEDERAETGSPRRSLDKEASDSAEKHDFSLDNVRESLQRPMTPEDQSRDDEDEPSTPESVIRHPVADESADESSDEEERIPDLVATIKAPGTGLKTRPSLTPADTQTMAAVRRKVSAQETPMPSLTEPEPDHKDDTNEDVPDESDDAASDDHPPQPSAPNVAQRQSSLVKLDIPLSSESESLGFGLDKEFDRVIEAQKVAFEHALSLRRNPFILQRTPDTEPQAPRGAEHIGCQPFTPVGAVSTDKHVVEQRGYLMRQNTKVIIASSNDDESQPSNSETDPSGTKPANSGSRKTSQPTWTAEPWNPKMRRQSVRMASGAHKKKPGTGGVPPLPGMPSNVQDAQPGVDEIESHGATDNFQDGEERGRLFVKVVSVNDLDLPFPKGERLYFSLTLDNGLHCVTTSWMELGRSAPIGQEFELIVQNDLEFQLTLQMKVEGTKLKQPRESIVSSSPVKQKTSTFSRVFASPRKRKEMELRHQLEQQQKQKADAKANSGPWDKLRTLVDPDGSFARAYVALSDHEKNAFGRPYTVQVSCFNEWAVEEPSSLKSKKSSSTTVQKRPPYKIGNLELQLLYVPKPKGAKDEDMPKSMNACIREMREAENAAARTYEGFLSQQGGDCPYWRRRYFRLQGSKLTAYHEVTRQPRATINLAKAAKLIDDKSVLTQKETSTKGGGRRKSAFAEEEEGYMFVEEGFRIRFANGEVIDFYADSRAEKEGWMKVLSETVGKGHAAGSGQVKPWTELVLRYERSMNAKREAADRLLGNANAPASAGNNAPAKEAPTPATQKAQAPKPRHQHHLSQPEARSSETRREKARSVVW</sequence>
<dbReference type="FunFam" id="2.30.29.30:FF:000311">
    <property type="entry name" value="GTP binding protein (Bud4)"/>
    <property type="match status" value="1"/>
</dbReference>
<feature type="compositionally biased region" description="Polar residues" evidence="3">
    <location>
        <begin position="572"/>
        <end position="591"/>
    </location>
</feature>
<dbReference type="InterPro" id="IPR012966">
    <property type="entry name" value="AHD"/>
</dbReference>
<feature type="compositionally biased region" description="Acidic residues" evidence="3">
    <location>
        <begin position="677"/>
        <end position="688"/>
    </location>
</feature>
<dbReference type="InterPro" id="IPR011993">
    <property type="entry name" value="PH-like_dom_sf"/>
</dbReference>
<evidence type="ECO:0000256" key="1">
    <source>
        <dbReference type="ARBA" id="ARBA00022618"/>
    </source>
</evidence>
<dbReference type="Pfam" id="PF08174">
    <property type="entry name" value="Anillin"/>
    <property type="match status" value="1"/>
</dbReference>
<dbReference type="Proteomes" id="UP000053958">
    <property type="component" value="Unassembled WGS sequence"/>
</dbReference>
<feature type="compositionally biased region" description="Acidic residues" evidence="3">
    <location>
        <begin position="232"/>
        <end position="241"/>
    </location>
</feature>
<feature type="compositionally biased region" description="Low complexity" evidence="3">
    <location>
        <begin position="1372"/>
        <end position="1398"/>
    </location>
</feature>
<feature type="domain" description="PH" evidence="4">
    <location>
        <begin position="1213"/>
        <end position="1334"/>
    </location>
</feature>
<keyword evidence="6" id="KW-1185">Reference proteome</keyword>
<feature type="compositionally biased region" description="Polar residues" evidence="3">
    <location>
        <begin position="874"/>
        <end position="908"/>
    </location>
</feature>
<comment type="caution">
    <text evidence="5">The sequence shown here is derived from an EMBL/GenBank/DDBJ whole genome shotgun (WGS) entry which is preliminary data.</text>
</comment>
<gene>
    <name evidence="5" type="ORF">T310_7052</name>
</gene>
<feature type="region of interest" description="Disordered" evidence="3">
    <location>
        <begin position="874"/>
        <end position="946"/>
    </location>
</feature>
<evidence type="ECO:0000259" key="4">
    <source>
        <dbReference type="PROSITE" id="PS50003"/>
    </source>
</evidence>
<feature type="compositionally biased region" description="Polar residues" evidence="3">
    <location>
        <begin position="22"/>
        <end position="36"/>
    </location>
</feature>
<protein>
    <submittedName>
        <fullName evidence="5">GTP binding protein (Bud4)</fullName>
    </submittedName>
</protein>
<feature type="compositionally biased region" description="Polar residues" evidence="3">
    <location>
        <begin position="299"/>
        <end position="311"/>
    </location>
</feature>
<feature type="region of interest" description="Disordered" evidence="3">
    <location>
        <begin position="1372"/>
        <end position="1426"/>
    </location>
</feature>
<feature type="compositionally biased region" description="Low complexity" evidence="3">
    <location>
        <begin position="116"/>
        <end position="128"/>
    </location>
</feature>
<organism evidence="5 6">
    <name type="scientific">Rasamsonia emersonii (strain ATCC 16479 / CBS 393.64 / IMI 116815)</name>
    <dbReference type="NCBI Taxonomy" id="1408163"/>
    <lineage>
        <taxon>Eukaryota</taxon>
        <taxon>Fungi</taxon>
        <taxon>Dikarya</taxon>
        <taxon>Ascomycota</taxon>
        <taxon>Pezizomycotina</taxon>
        <taxon>Eurotiomycetes</taxon>
        <taxon>Eurotiomycetidae</taxon>
        <taxon>Eurotiales</taxon>
        <taxon>Trichocomaceae</taxon>
        <taxon>Rasamsonia</taxon>
    </lineage>
</organism>
<feature type="compositionally biased region" description="Polar residues" evidence="3">
    <location>
        <begin position="767"/>
        <end position="777"/>
    </location>
</feature>
<dbReference type="PANTHER" id="PTHR36100:SF1">
    <property type="entry name" value="BUD SITE SELECTION PROTEIN 4"/>
    <property type="match status" value="1"/>
</dbReference>
<dbReference type="CDD" id="cd13278">
    <property type="entry name" value="PH_Bud4"/>
    <property type="match status" value="1"/>
</dbReference>
<dbReference type="Pfam" id="PF00169">
    <property type="entry name" value="PH"/>
    <property type="match status" value="1"/>
</dbReference>
<feature type="compositionally biased region" description="Basic and acidic residues" evidence="3">
    <location>
        <begin position="455"/>
        <end position="471"/>
    </location>
</feature>
<feature type="compositionally biased region" description="Basic and acidic residues" evidence="3">
    <location>
        <begin position="597"/>
        <end position="616"/>
    </location>
</feature>
<dbReference type="GO" id="GO:0005525">
    <property type="term" value="F:GTP binding"/>
    <property type="evidence" value="ECO:0007669"/>
    <property type="project" value="TreeGrafter"/>
</dbReference>
<dbReference type="InterPro" id="IPR052007">
    <property type="entry name" value="Bud4"/>
</dbReference>
<keyword evidence="2" id="KW-0131">Cell cycle</keyword>
<evidence type="ECO:0000313" key="5">
    <source>
        <dbReference type="EMBL" id="KKA18998.1"/>
    </source>
</evidence>
<dbReference type="SMART" id="SM00233">
    <property type="entry name" value="PH"/>
    <property type="match status" value="1"/>
</dbReference>
<accession>A0A0F4YMX8</accession>
<feature type="compositionally biased region" description="Basic and acidic residues" evidence="3">
    <location>
        <begin position="622"/>
        <end position="646"/>
    </location>
</feature>
<dbReference type="OrthoDB" id="2123378at2759"/>
<feature type="compositionally biased region" description="Basic and acidic residues" evidence="3">
    <location>
        <begin position="86"/>
        <end position="101"/>
    </location>
</feature>
<dbReference type="EMBL" id="LASV01000395">
    <property type="protein sequence ID" value="KKA18998.1"/>
    <property type="molecule type" value="Genomic_DNA"/>
</dbReference>
<dbReference type="STRING" id="1408163.A0A0F4YMX8"/>
<feature type="compositionally biased region" description="Basic and acidic residues" evidence="3">
    <location>
        <begin position="423"/>
        <end position="442"/>
    </location>
</feature>